<sequence length="815" mass="94299">MEICNLMTKYICIHGHFYQPPRENPWLEDVEMQDSAHPHHDWNERITEECYRQNAASRILGNDRKVVDIVNNYENMSFNFGPTLLSWLEEKAPDVYGRILEADKNSVKKFSGHGSAIAQAYNHMILPLANDRDRQTQVQWGIYDFKSRFNREPEGMWLPETAVDTPTLETLVDNGIKFTILAPRQAKKVRPLGEEEWEEVNDSTLDTTVPYTCKLPSGREIAIFFYNGPASHDIAYGGLLHSGENLANRLTNSFPEENEQCKIVHIATDGESFGHHHRHGDMALAYCFHHISHHDDAELTIYAEFLDKCPPRHEVEIWEDSSWSCVHGVERWRSNCGCAGDQSKSGQQQWREPLRNALDWLRDSMNKIYEQRMSEFTSDPWSVRGDYISVILDRSPENITSFIEDHTNQELTDDDKVTFMKLLEMQRNAMLMYTSCGWFFDHIGGIETVQIMQYAARCIQLCHEISGEDLEAEFMKFLEDAPSNEDLFENGSEVYEQYVKPSKIDLVRVGAHFALSSVFEEEEKGEFPVFCYSAKIKDFSRIEAGIQVLSVGRIHIKSQITLETTDLDMIGLYLGGQNLLATVGPRMGGKRFQQTTDKLIKTFHRGENVEVFRLMNVWPEGRNYSLKHLFKDEQRRIVNEILATTFDEIENSFRHIYEYHFAIMQMLRNMNMPLPTSLAAPAAFIINTDIIRELQQDQIDIKWLKNLVDQSKRLSLKLQDEVLGFETSRKINRLMDDFRENPDNIEDLKLTTELLAALKPTTGSIDLQNPQNIFFEQVRTTYPEMQEKAEKGDENAKQWVESFTKLAQHLELSLP</sequence>
<organism evidence="5 6">
    <name type="scientific">Anaerohalosphaera lusitana</name>
    <dbReference type="NCBI Taxonomy" id="1936003"/>
    <lineage>
        <taxon>Bacteria</taxon>
        <taxon>Pseudomonadati</taxon>
        <taxon>Planctomycetota</taxon>
        <taxon>Phycisphaerae</taxon>
        <taxon>Sedimentisphaerales</taxon>
        <taxon>Anaerohalosphaeraceae</taxon>
        <taxon>Anaerohalosphaera</taxon>
    </lineage>
</organism>
<dbReference type="GO" id="GO:0005975">
    <property type="term" value="P:carbohydrate metabolic process"/>
    <property type="evidence" value="ECO:0007669"/>
    <property type="project" value="InterPro"/>
</dbReference>
<dbReference type="SUPFAM" id="SSF88713">
    <property type="entry name" value="Glycoside hydrolase/deacetylase"/>
    <property type="match status" value="1"/>
</dbReference>
<evidence type="ECO:0000256" key="1">
    <source>
        <dbReference type="ARBA" id="ARBA00006821"/>
    </source>
</evidence>
<dbReference type="InterPro" id="IPR021923">
    <property type="entry name" value="DUF3536"/>
</dbReference>
<dbReference type="Gene3D" id="3.20.110.10">
    <property type="entry name" value="Glycoside hydrolase 38, N terminal domain"/>
    <property type="match status" value="2"/>
</dbReference>
<dbReference type="AlphaFoldDB" id="A0A1U9NKM7"/>
<evidence type="ECO:0000313" key="6">
    <source>
        <dbReference type="Proteomes" id="UP000189674"/>
    </source>
</evidence>
<dbReference type="InterPro" id="IPR004300">
    <property type="entry name" value="Glyco_hydro_57_N"/>
</dbReference>
<dbReference type="InterPro" id="IPR052046">
    <property type="entry name" value="GH57_Enzymes"/>
</dbReference>
<dbReference type="EMBL" id="CP019791">
    <property type="protein sequence ID" value="AQT68459.1"/>
    <property type="molecule type" value="Genomic_DNA"/>
</dbReference>
<accession>A0A1U9NKM7</accession>
<dbReference type="CDD" id="cd10797">
    <property type="entry name" value="GH57N_APU_like_1"/>
    <property type="match status" value="1"/>
</dbReference>
<gene>
    <name evidence="5" type="ORF">STSP2_01623</name>
</gene>
<keyword evidence="2 3" id="KW-0119">Carbohydrate metabolism</keyword>
<name>A0A1U9NKM7_9BACT</name>
<dbReference type="STRING" id="1936003.STSP2_01623"/>
<dbReference type="InterPro" id="IPR027291">
    <property type="entry name" value="Glyco_hydro_38_N_sf"/>
</dbReference>
<dbReference type="PANTHER" id="PTHR36306:SF3">
    <property type="entry name" value="GLYCOSIDE HYDROLASE FAMILY 57"/>
    <property type="match status" value="1"/>
</dbReference>
<feature type="domain" description="Glycoside hydrolase family 57 N-terminal" evidence="4">
    <location>
        <begin position="41"/>
        <end position="315"/>
    </location>
</feature>
<evidence type="ECO:0000256" key="3">
    <source>
        <dbReference type="RuleBase" id="RU361196"/>
    </source>
</evidence>
<dbReference type="InterPro" id="IPR011330">
    <property type="entry name" value="Glyco_hydro/deAcase_b/a-brl"/>
</dbReference>
<keyword evidence="6" id="KW-1185">Reference proteome</keyword>
<proteinExistence type="inferred from homology"/>
<evidence type="ECO:0000259" key="4">
    <source>
        <dbReference type="Pfam" id="PF03065"/>
    </source>
</evidence>
<dbReference type="Pfam" id="PF03065">
    <property type="entry name" value="Glyco_hydro_57"/>
    <property type="match status" value="1"/>
</dbReference>
<dbReference type="Proteomes" id="UP000189674">
    <property type="component" value="Chromosome"/>
</dbReference>
<comment type="similarity">
    <text evidence="1 3">Belongs to the glycosyl hydrolase 57 family.</text>
</comment>
<dbReference type="Pfam" id="PF12055">
    <property type="entry name" value="DUF3536"/>
    <property type="match status" value="1"/>
</dbReference>
<protein>
    <submittedName>
        <fullName evidence="5">Membrane-anchored protein predicted to be involved in regulation of amylopullulanase</fullName>
    </submittedName>
</protein>
<dbReference type="PANTHER" id="PTHR36306">
    <property type="entry name" value="ALPHA-AMYLASE-RELATED-RELATED"/>
    <property type="match status" value="1"/>
</dbReference>
<dbReference type="OrthoDB" id="9757977at2"/>
<reference evidence="6" key="1">
    <citation type="submission" date="2017-02" db="EMBL/GenBank/DDBJ databases">
        <title>Comparative genomics and description of representatives of a novel lineage of planctomycetes thriving in anoxic sediments.</title>
        <authorList>
            <person name="Spring S."/>
            <person name="Bunk B."/>
            <person name="Sproer C."/>
        </authorList>
    </citation>
    <scope>NUCLEOTIDE SEQUENCE [LARGE SCALE GENOMIC DNA]</scope>
    <source>
        <strain evidence="6">ST-NAGAB-D1</strain>
    </source>
</reference>
<evidence type="ECO:0000313" key="5">
    <source>
        <dbReference type="EMBL" id="AQT68459.1"/>
    </source>
</evidence>
<evidence type="ECO:0000256" key="2">
    <source>
        <dbReference type="ARBA" id="ARBA00023277"/>
    </source>
</evidence>
<dbReference type="GO" id="GO:0003824">
    <property type="term" value="F:catalytic activity"/>
    <property type="evidence" value="ECO:0007669"/>
    <property type="project" value="InterPro"/>
</dbReference>
<dbReference type="KEGG" id="alus:STSP2_01623"/>